<keyword evidence="3" id="KW-1185">Reference proteome</keyword>
<feature type="chain" id="PRO_5012526131" evidence="1">
    <location>
        <begin position="22"/>
        <end position="160"/>
    </location>
</feature>
<gene>
    <name evidence="2" type="ORF">BQ8794_210120</name>
</gene>
<dbReference type="AlphaFoldDB" id="A0A1R3V9F4"/>
<evidence type="ECO:0000313" key="2">
    <source>
        <dbReference type="EMBL" id="SIT55427.1"/>
    </source>
</evidence>
<protein>
    <submittedName>
        <fullName evidence="2">Uncharacterized protein</fullName>
    </submittedName>
</protein>
<proteinExistence type="predicted"/>
<feature type="signal peptide" evidence="1">
    <location>
        <begin position="1"/>
        <end position="21"/>
    </location>
</feature>
<organism evidence="2 3">
    <name type="scientific">Mesorhizobium prunaredense</name>
    <dbReference type="NCBI Taxonomy" id="1631249"/>
    <lineage>
        <taxon>Bacteria</taxon>
        <taxon>Pseudomonadati</taxon>
        <taxon>Pseudomonadota</taxon>
        <taxon>Alphaproteobacteria</taxon>
        <taxon>Hyphomicrobiales</taxon>
        <taxon>Phyllobacteriaceae</taxon>
        <taxon>Mesorhizobium</taxon>
    </lineage>
</organism>
<reference evidence="3" key="1">
    <citation type="submission" date="2017-01" db="EMBL/GenBank/DDBJ databases">
        <authorList>
            <person name="Brunel B."/>
        </authorList>
    </citation>
    <scope>NUCLEOTIDE SEQUENCE [LARGE SCALE GENOMIC DNA]</scope>
</reference>
<dbReference type="STRING" id="1631249.BQ8794_210120"/>
<evidence type="ECO:0000256" key="1">
    <source>
        <dbReference type="SAM" id="SignalP"/>
    </source>
</evidence>
<accession>A0A1R3V9F4</accession>
<name>A0A1R3V9F4_9HYPH</name>
<dbReference type="EMBL" id="FTPD01000014">
    <property type="protein sequence ID" value="SIT55427.1"/>
    <property type="molecule type" value="Genomic_DNA"/>
</dbReference>
<dbReference type="Pfam" id="PF06186">
    <property type="entry name" value="DUF992"/>
    <property type="match status" value="1"/>
</dbReference>
<sequence>MRTRLAAISLVAIAASIVPSAAQEANTAFGVLDCVVEAGTRFIIGSKKALTCTFTSANPKVAPETYIGVITKLGLDVGPTPRAVLRWRVLAPTGNVYAPGVLAGDYSGVGAEATVGVGAGANLLVGGSNRTYTLQPLSVQVQTGLNVAAGVVSFQLRAAK</sequence>
<keyword evidence="1" id="KW-0732">Signal</keyword>
<dbReference type="Proteomes" id="UP000188388">
    <property type="component" value="Unassembled WGS sequence"/>
</dbReference>
<dbReference type="RefSeq" id="WP_077377777.1">
    <property type="nucleotide sequence ID" value="NZ_FTPD01000014.1"/>
</dbReference>
<dbReference type="InterPro" id="IPR009333">
    <property type="entry name" value="DUF992"/>
</dbReference>
<evidence type="ECO:0000313" key="3">
    <source>
        <dbReference type="Proteomes" id="UP000188388"/>
    </source>
</evidence>